<gene>
    <name evidence="1" type="ORF">CRV2_00011020</name>
</gene>
<sequence>MWPNRRGELNECKPAQWKAQKGDGWLTAPVKMICWQVLSRLSFLHSRQIAHRDIRPTNVFTALQYDLSSFHENEIQKSVWPTDDVQNEEEDDESNDEDDDDGEDDDDNDDGDEDDDDDGGDDDESTISDPQERLRREQEEEKDRKWLEDFDRRRQKYAEFEAIVDSKWETFGRGDPLAVPHSEEWNTANLMGTRNDIEMLIRVDGKDPEPDELQYTVRRTALQSQLDLSKPFRVILGDLGCALPFSKCAKYTIGTEHVYRPPEDLLDLKLTYKADIFSAGFFCWKVAMLDELYSRSRRLHDLARRLGPIPSEMQKNWKQADEYIDKACNPLDLSEQEKSIYEKSFNETSFQWGDIWHRARIQKPFDMPESDMKVFVDLILKMLQ</sequence>
<organism evidence="1 2">
    <name type="scientific">Clonostachys rosea f. rosea IK726</name>
    <dbReference type="NCBI Taxonomy" id="1349383"/>
    <lineage>
        <taxon>Eukaryota</taxon>
        <taxon>Fungi</taxon>
        <taxon>Dikarya</taxon>
        <taxon>Ascomycota</taxon>
        <taxon>Pezizomycotina</taxon>
        <taxon>Sordariomycetes</taxon>
        <taxon>Hypocreomycetidae</taxon>
        <taxon>Hypocreales</taxon>
        <taxon>Bionectriaceae</taxon>
        <taxon>Clonostachys</taxon>
    </lineage>
</organism>
<evidence type="ECO:0000313" key="2">
    <source>
        <dbReference type="Proteomes" id="UP000836387"/>
    </source>
</evidence>
<evidence type="ECO:0000313" key="1">
    <source>
        <dbReference type="EMBL" id="CAG9944927.1"/>
    </source>
</evidence>
<name>A0ACA9TWH0_BIOOC</name>
<reference evidence="1" key="2">
    <citation type="submission" date="2021-10" db="EMBL/GenBank/DDBJ databases">
        <authorList>
            <person name="Piombo E."/>
        </authorList>
    </citation>
    <scope>NUCLEOTIDE SEQUENCE</scope>
</reference>
<protein>
    <submittedName>
        <fullName evidence="1">Uncharacterized protein</fullName>
    </submittedName>
</protein>
<accession>A0ACA9TWH0</accession>
<comment type="caution">
    <text evidence="1">The sequence shown here is derived from an EMBL/GenBank/DDBJ whole genome shotgun (WGS) entry which is preliminary data.</text>
</comment>
<dbReference type="EMBL" id="CADEHS020000008">
    <property type="protein sequence ID" value="CAG9944927.1"/>
    <property type="molecule type" value="Genomic_DNA"/>
</dbReference>
<reference evidence="1" key="1">
    <citation type="submission" date="2020-04" db="EMBL/GenBank/DDBJ databases">
        <authorList>
            <person name="Broberg M."/>
        </authorList>
    </citation>
    <scope>NUCLEOTIDE SEQUENCE</scope>
</reference>
<keyword evidence="2" id="KW-1185">Reference proteome</keyword>
<proteinExistence type="predicted"/>
<dbReference type="Proteomes" id="UP000836387">
    <property type="component" value="Unassembled WGS sequence"/>
</dbReference>